<evidence type="ECO:0000313" key="6">
    <source>
        <dbReference type="Proteomes" id="UP000649753"/>
    </source>
</evidence>
<dbReference type="EMBL" id="JADBEB010000001">
    <property type="protein sequence ID" value="MBE1485414.1"/>
    <property type="molecule type" value="Genomic_DNA"/>
</dbReference>
<organism evidence="5 6">
    <name type="scientific">Plantactinospora soyae</name>
    <dbReference type="NCBI Taxonomy" id="1544732"/>
    <lineage>
        <taxon>Bacteria</taxon>
        <taxon>Bacillati</taxon>
        <taxon>Actinomycetota</taxon>
        <taxon>Actinomycetes</taxon>
        <taxon>Micromonosporales</taxon>
        <taxon>Micromonosporaceae</taxon>
        <taxon>Plantactinospora</taxon>
    </lineage>
</organism>
<evidence type="ECO:0000259" key="4">
    <source>
        <dbReference type="PROSITE" id="PS01124"/>
    </source>
</evidence>
<dbReference type="PANTHER" id="PTHR46796:SF15">
    <property type="entry name" value="BLL1074 PROTEIN"/>
    <property type="match status" value="1"/>
</dbReference>
<gene>
    <name evidence="5" type="ORF">H4W31_001052</name>
</gene>
<dbReference type="InterPro" id="IPR009057">
    <property type="entry name" value="Homeodomain-like_sf"/>
</dbReference>
<dbReference type="AlphaFoldDB" id="A0A927R3E5"/>
<reference evidence="5" key="1">
    <citation type="submission" date="2020-10" db="EMBL/GenBank/DDBJ databases">
        <title>Sequencing the genomes of 1000 actinobacteria strains.</title>
        <authorList>
            <person name="Klenk H.-P."/>
        </authorList>
    </citation>
    <scope>NUCLEOTIDE SEQUENCE</scope>
    <source>
        <strain evidence="5">DSM 46832</strain>
    </source>
</reference>
<dbReference type="Pfam" id="PF12833">
    <property type="entry name" value="HTH_18"/>
    <property type="match status" value="1"/>
</dbReference>
<dbReference type="Proteomes" id="UP000649753">
    <property type="component" value="Unassembled WGS sequence"/>
</dbReference>
<dbReference type="GO" id="GO:0003700">
    <property type="term" value="F:DNA-binding transcription factor activity"/>
    <property type="evidence" value="ECO:0007669"/>
    <property type="project" value="InterPro"/>
</dbReference>
<accession>A0A927R3E5</accession>
<dbReference type="SUPFAM" id="SSF46689">
    <property type="entry name" value="Homeodomain-like"/>
    <property type="match status" value="1"/>
</dbReference>
<comment type="caution">
    <text evidence="5">The sequence shown here is derived from an EMBL/GenBank/DDBJ whole genome shotgun (WGS) entry which is preliminary data.</text>
</comment>
<sequence>MATEPSSQFVAYRPAPALRPFLAGYVGYREVGIPPGRHRGLPSPYLTMIVTLDEPLVMAAHPDPATPPGRYDTLVGGLHTAPALVEHDGRQSGVQLALSPLGARALLGLPAGELTNTDLDAGTLLGPLARELHERIRAAPTWAERFAVLDRLLLRRLDVETRPRDELMWAWRRLLATGGGVSMSELAGEVGWSSRYLSRCFGMEIGLSPKRAARVVRFDRARRLLQRRAGAGRAGGLAEVAATTGYYDQAHLDRDFRAFAGCPPSRWLAEEFRLADEFQDVEEFPAVDELSTSDEFPTVEEFQAFDGSSGR</sequence>
<dbReference type="Gene3D" id="1.10.10.60">
    <property type="entry name" value="Homeodomain-like"/>
    <property type="match status" value="1"/>
</dbReference>
<dbReference type="PROSITE" id="PS01124">
    <property type="entry name" value="HTH_ARAC_FAMILY_2"/>
    <property type="match status" value="1"/>
</dbReference>
<evidence type="ECO:0000313" key="5">
    <source>
        <dbReference type="EMBL" id="MBE1485414.1"/>
    </source>
</evidence>
<feature type="domain" description="HTH araC/xylS-type" evidence="4">
    <location>
        <begin position="165"/>
        <end position="270"/>
    </location>
</feature>
<proteinExistence type="predicted"/>
<keyword evidence="2 5" id="KW-0238">DNA-binding</keyword>
<dbReference type="InterPro" id="IPR050204">
    <property type="entry name" value="AraC_XylS_family_regulators"/>
</dbReference>
<evidence type="ECO:0000256" key="2">
    <source>
        <dbReference type="ARBA" id="ARBA00023125"/>
    </source>
</evidence>
<name>A0A927R3E5_9ACTN</name>
<dbReference type="RefSeq" id="WP_192765602.1">
    <property type="nucleotide sequence ID" value="NZ_JADBEB010000001.1"/>
</dbReference>
<dbReference type="SMART" id="SM00342">
    <property type="entry name" value="HTH_ARAC"/>
    <property type="match status" value="1"/>
</dbReference>
<keyword evidence="3" id="KW-0804">Transcription</keyword>
<evidence type="ECO:0000256" key="3">
    <source>
        <dbReference type="ARBA" id="ARBA00023163"/>
    </source>
</evidence>
<keyword evidence="6" id="KW-1185">Reference proteome</keyword>
<dbReference type="Pfam" id="PF20240">
    <property type="entry name" value="DUF6597"/>
    <property type="match status" value="1"/>
</dbReference>
<dbReference type="InterPro" id="IPR018060">
    <property type="entry name" value="HTH_AraC"/>
</dbReference>
<protein>
    <submittedName>
        <fullName evidence="5">AraC-like DNA-binding protein</fullName>
    </submittedName>
</protein>
<dbReference type="InterPro" id="IPR046532">
    <property type="entry name" value="DUF6597"/>
</dbReference>
<evidence type="ECO:0000256" key="1">
    <source>
        <dbReference type="ARBA" id="ARBA00023015"/>
    </source>
</evidence>
<keyword evidence="1" id="KW-0805">Transcription regulation</keyword>
<dbReference type="PANTHER" id="PTHR46796">
    <property type="entry name" value="HTH-TYPE TRANSCRIPTIONAL ACTIVATOR RHAS-RELATED"/>
    <property type="match status" value="1"/>
</dbReference>
<dbReference type="GO" id="GO:0043565">
    <property type="term" value="F:sequence-specific DNA binding"/>
    <property type="evidence" value="ECO:0007669"/>
    <property type="project" value="InterPro"/>
</dbReference>